<dbReference type="GO" id="GO:0042597">
    <property type="term" value="C:periplasmic space"/>
    <property type="evidence" value="ECO:0007669"/>
    <property type="project" value="UniProtKB-ARBA"/>
</dbReference>
<dbReference type="Pfam" id="PF00496">
    <property type="entry name" value="SBP_bac_5"/>
    <property type="match status" value="1"/>
</dbReference>
<proteinExistence type="predicted"/>
<dbReference type="GO" id="GO:0043190">
    <property type="term" value="C:ATP-binding cassette (ABC) transporter complex"/>
    <property type="evidence" value="ECO:0007669"/>
    <property type="project" value="InterPro"/>
</dbReference>
<evidence type="ECO:0000313" key="3">
    <source>
        <dbReference type="Proteomes" id="UP000658656"/>
    </source>
</evidence>
<dbReference type="GO" id="GO:1904680">
    <property type="term" value="F:peptide transmembrane transporter activity"/>
    <property type="evidence" value="ECO:0007669"/>
    <property type="project" value="TreeGrafter"/>
</dbReference>
<name>A0A8H9J0M6_9PSEU</name>
<dbReference type="InterPro" id="IPR030678">
    <property type="entry name" value="Peptide/Ni-bd"/>
</dbReference>
<dbReference type="CDD" id="cd00995">
    <property type="entry name" value="PBP2_NikA_DppA_OppA_like"/>
    <property type="match status" value="1"/>
</dbReference>
<dbReference type="GO" id="GO:0015833">
    <property type="term" value="P:peptide transport"/>
    <property type="evidence" value="ECO:0007669"/>
    <property type="project" value="TreeGrafter"/>
</dbReference>
<dbReference type="PANTHER" id="PTHR30290:SF83">
    <property type="entry name" value="ABC TRANSPORTER SUBSTRATE-BINDING PROTEIN"/>
    <property type="match status" value="1"/>
</dbReference>
<feature type="domain" description="Solute-binding protein family 5" evidence="1">
    <location>
        <begin position="111"/>
        <end position="436"/>
    </location>
</feature>
<sequence length="534" mass="57419">MPESDCYRALELEMTNPVPTDGRPTARRRRGRTALIAGLLVTAVTVAGCAGLQKSTDGAGTGGVPTTVRVAYEAPISTLDPLRSGSFADQQVQYLINGQLTKFGAGNDLGQPSLAQRVTESADRLTWTAVLRPDLVFSDGTPITAEDVVASFRRVLDDPAGSKLPEYTDLKNVTSPGPGTVTFTLSRPRASFSGILAQNSATIYPAAGLRQGQAFFAKPVSAGRYQVDSADFVAGHIVLSANPHYPGTPQKVRRVEFTLVPDAATRLAQLQNAEVDYAHNLPTNLIPQMRGAVHQQNSTFPGGMIPLFLNYAGIMGNTNVRQAINLAVDRDQISRAALAGVMQPKYGFFPADQVSGQPKTTRNVAEAKRLLNGTPCEHGCTVKFLLLPDFNWQIPPVTTVVQQNLKDIGIDVQLLTTPISTFAKRTQQGGFDGFVLTPASLIDRPDLVAARQLDPAGSYNTSYHLNVAAPQLHDLVQQLEVAPAAQQPAIAQQAEQVFARELPFIPLTELTFVSGSRLPAEQLSTTLGWYLNLP</sequence>
<keyword evidence="3" id="KW-1185">Reference proteome</keyword>
<gene>
    <name evidence="2" type="ORF">GCM10017566_36470</name>
</gene>
<dbReference type="EMBL" id="BNAV01000004">
    <property type="protein sequence ID" value="GHF59598.1"/>
    <property type="molecule type" value="Genomic_DNA"/>
</dbReference>
<reference evidence="2" key="1">
    <citation type="journal article" date="2014" name="Int. J. Syst. Evol. Microbiol.">
        <title>Complete genome sequence of Corynebacterium casei LMG S-19264T (=DSM 44701T), isolated from a smear-ripened cheese.</title>
        <authorList>
            <consortium name="US DOE Joint Genome Institute (JGI-PGF)"/>
            <person name="Walter F."/>
            <person name="Albersmeier A."/>
            <person name="Kalinowski J."/>
            <person name="Ruckert C."/>
        </authorList>
    </citation>
    <scope>NUCLEOTIDE SEQUENCE</scope>
    <source>
        <strain evidence="2">CGMCC 4.7679</strain>
    </source>
</reference>
<dbReference type="SUPFAM" id="SSF53850">
    <property type="entry name" value="Periplasmic binding protein-like II"/>
    <property type="match status" value="1"/>
</dbReference>
<dbReference type="PIRSF" id="PIRSF002741">
    <property type="entry name" value="MppA"/>
    <property type="match status" value="1"/>
</dbReference>
<accession>A0A8H9J0M6</accession>
<dbReference type="AlphaFoldDB" id="A0A8H9J0M6"/>
<dbReference type="InterPro" id="IPR000914">
    <property type="entry name" value="SBP_5_dom"/>
</dbReference>
<dbReference type="InterPro" id="IPR039424">
    <property type="entry name" value="SBP_5"/>
</dbReference>
<dbReference type="OrthoDB" id="9046151at2"/>
<comment type="caution">
    <text evidence="2">The sequence shown here is derived from an EMBL/GenBank/DDBJ whole genome shotgun (WGS) entry which is preliminary data.</text>
</comment>
<dbReference type="PANTHER" id="PTHR30290">
    <property type="entry name" value="PERIPLASMIC BINDING COMPONENT OF ABC TRANSPORTER"/>
    <property type="match status" value="1"/>
</dbReference>
<reference evidence="2" key="2">
    <citation type="submission" date="2020-09" db="EMBL/GenBank/DDBJ databases">
        <authorList>
            <person name="Sun Q."/>
            <person name="Zhou Y."/>
        </authorList>
    </citation>
    <scope>NUCLEOTIDE SEQUENCE</scope>
    <source>
        <strain evidence="2">CGMCC 4.7679</strain>
    </source>
</reference>
<dbReference type="Gene3D" id="3.40.190.10">
    <property type="entry name" value="Periplasmic binding protein-like II"/>
    <property type="match status" value="1"/>
</dbReference>
<dbReference type="Proteomes" id="UP000658656">
    <property type="component" value="Unassembled WGS sequence"/>
</dbReference>
<evidence type="ECO:0000313" key="2">
    <source>
        <dbReference type="EMBL" id="GHF59598.1"/>
    </source>
</evidence>
<protein>
    <recommendedName>
        <fullName evidence="1">Solute-binding protein family 5 domain-containing protein</fullName>
    </recommendedName>
</protein>
<evidence type="ECO:0000259" key="1">
    <source>
        <dbReference type="Pfam" id="PF00496"/>
    </source>
</evidence>
<dbReference type="Gene3D" id="3.10.105.10">
    <property type="entry name" value="Dipeptide-binding Protein, Domain 3"/>
    <property type="match status" value="1"/>
</dbReference>
<organism evidence="2 3">
    <name type="scientific">Amycolatopsis bartoniae</name>
    <dbReference type="NCBI Taxonomy" id="941986"/>
    <lineage>
        <taxon>Bacteria</taxon>
        <taxon>Bacillati</taxon>
        <taxon>Actinomycetota</taxon>
        <taxon>Actinomycetes</taxon>
        <taxon>Pseudonocardiales</taxon>
        <taxon>Pseudonocardiaceae</taxon>
        <taxon>Amycolatopsis</taxon>
    </lineage>
</organism>